<dbReference type="Proteomes" id="UP000029643">
    <property type="component" value="Unassembled WGS sequence"/>
</dbReference>
<reference evidence="1 2" key="1">
    <citation type="journal article" date="2014" name="Genome Announc.">
        <title>Draft Genome Sequences of Marine Flavobacterium Algibacter lectus Strains SS8 and NR4.</title>
        <authorList>
            <person name="Takatani N."/>
            <person name="Nakanishi M."/>
            <person name="Meirelles P."/>
            <person name="Mino S."/>
            <person name="Suda W."/>
            <person name="Oshima K."/>
            <person name="Hattori M."/>
            <person name="Ohkuma M."/>
            <person name="Hosokawa M."/>
            <person name="Miyashita K."/>
            <person name="Thompson F.L."/>
            <person name="Niwa A."/>
            <person name="Sawabe T."/>
            <person name="Sawabe T."/>
        </authorList>
    </citation>
    <scope>NUCLEOTIDE SEQUENCE [LARGE SCALE GENOMIC DNA]</scope>
    <source>
        <strain evidence="2">JCM19274</strain>
    </source>
</reference>
<evidence type="ECO:0000313" key="2">
    <source>
        <dbReference type="Proteomes" id="UP000029643"/>
    </source>
</evidence>
<protein>
    <submittedName>
        <fullName evidence="1">Uncharacterized protein</fullName>
    </submittedName>
</protein>
<sequence>MKTGNNISLISSVLVANTKTTVVRIPEIRPPMGGLFN</sequence>
<organism evidence="1 2">
    <name type="scientific">Algibacter lectus</name>
    <dbReference type="NCBI Taxonomy" id="221126"/>
    <lineage>
        <taxon>Bacteria</taxon>
        <taxon>Pseudomonadati</taxon>
        <taxon>Bacteroidota</taxon>
        <taxon>Flavobacteriia</taxon>
        <taxon>Flavobacteriales</taxon>
        <taxon>Flavobacteriaceae</taxon>
        <taxon>Algibacter</taxon>
    </lineage>
</organism>
<name>A0A090WQ11_9FLAO</name>
<dbReference type="EMBL" id="BBNU01000002">
    <property type="protein sequence ID" value="GAL78318.1"/>
    <property type="molecule type" value="Genomic_DNA"/>
</dbReference>
<evidence type="ECO:0000313" key="1">
    <source>
        <dbReference type="EMBL" id="GAL78318.1"/>
    </source>
</evidence>
<comment type="caution">
    <text evidence="1">The sequence shown here is derived from an EMBL/GenBank/DDBJ whole genome shotgun (WGS) entry which is preliminary data.</text>
</comment>
<proteinExistence type="predicted"/>
<accession>A0A090WQ11</accession>
<dbReference type="AlphaFoldDB" id="A0A090WQ11"/>
<gene>
    <name evidence="1" type="ORF">JCM19274_4817</name>
</gene>